<keyword evidence="7" id="KW-0964">Secreted</keyword>
<dbReference type="FunFam" id="3.40.630.10:FF:000036">
    <property type="entry name" value="Carboxypeptidase Q"/>
    <property type="match status" value="1"/>
</dbReference>
<dbReference type="CDD" id="cd03883">
    <property type="entry name" value="M28_Pgcp_like"/>
    <property type="match status" value="1"/>
</dbReference>
<dbReference type="AlphaFoldDB" id="A0A7E6F721"/>
<keyword evidence="17" id="KW-0865">Zymogen</keyword>
<evidence type="ECO:0000256" key="12">
    <source>
        <dbReference type="ARBA" id="ARBA00022801"/>
    </source>
</evidence>
<dbReference type="GO" id="GO:0043171">
    <property type="term" value="P:peptide catabolic process"/>
    <property type="evidence" value="ECO:0007669"/>
    <property type="project" value="TreeGrafter"/>
</dbReference>
<dbReference type="GO" id="GO:0070573">
    <property type="term" value="F:metallodipeptidase activity"/>
    <property type="evidence" value="ECO:0007669"/>
    <property type="project" value="InterPro"/>
</dbReference>
<dbReference type="SUPFAM" id="SSF53187">
    <property type="entry name" value="Zn-dependent exopeptidases"/>
    <property type="match status" value="1"/>
</dbReference>
<dbReference type="PANTHER" id="PTHR12053:SF3">
    <property type="entry name" value="CARBOXYPEPTIDASE Q"/>
    <property type="match status" value="1"/>
</dbReference>
<dbReference type="GO" id="GO:0005615">
    <property type="term" value="C:extracellular space"/>
    <property type="evidence" value="ECO:0007669"/>
    <property type="project" value="TreeGrafter"/>
</dbReference>
<dbReference type="GO" id="GO:0006508">
    <property type="term" value="P:proteolysis"/>
    <property type="evidence" value="ECO:0007669"/>
    <property type="project" value="UniProtKB-KW"/>
</dbReference>
<dbReference type="FunFam" id="3.50.30.30:FF:000009">
    <property type="entry name" value="Carboxypeptidase Q"/>
    <property type="match status" value="1"/>
</dbReference>
<keyword evidence="19" id="KW-0458">Lysosome</keyword>
<dbReference type="Gene3D" id="3.50.30.30">
    <property type="match status" value="1"/>
</dbReference>
<keyword evidence="18" id="KW-0325">Glycoprotein</keyword>
<dbReference type="GO" id="GO:0005764">
    <property type="term" value="C:lysosome"/>
    <property type="evidence" value="ECO:0007669"/>
    <property type="project" value="UniProtKB-SubCell"/>
</dbReference>
<feature type="domain" description="Peptidase M28" evidence="22">
    <location>
        <begin position="291"/>
        <end position="478"/>
    </location>
</feature>
<evidence type="ECO:0000256" key="13">
    <source>
        <dbReference type="ARBA" id="ARBA00022824"/>
    </source>
</evidence>
<sequence length="492" mass="55050">MLPSLKFYVPKSLPTISQRNIQHCYRRESSFAMQKQWKILIFVVISLKCCVTAPIDIYEEISKYKDVADKIIQYAVYGAAQNQSYNRLAKFTDMFGNRVAGSQNLENSIDYILHSMMSEGLENVHGEHVKVPRWVRGKESATMLEPQYHEMAILGLGSSIATPKNGIKAEVLVVNSFEELRKKAQMAEGKIVVFNQKWISYGETVQYRTQGASEAAKVGALACLIRSVTPFSIYSPHTGHQYYSEGVRKIPTACITVEDAEMMERMSKRGSKIVVVLKMSAQTLNSTDSRNIVAEVVGHKYPEQTVLVSGHIDSWDVGQGAMDDGGGAFISWQAITILHELGLRPKRTVRAVLWTAEEEGYVGSSQYFERHKNSVRNYSLVMESDEGTFTPEGLYFTGSKEAGMIMKEVLLLLKPINASRLVSSKVSGDISFWVNEKVPGATLMNKNGKYFYFHHTNADTITVQDPHQMNLCAAVWAVVAYVVADLQNLLPL</sequence>
<reference evidence="24" key="1">
    <citation type="submission" date="2025-08" db="UniProtKB">
        <authorList>
            <consortium name="RefSeq"/>
        </authorList>
    </citation>
    <scope>IDENTIFICATION</scope>
</reference>
<evidence type="ECO:0000259" key="22">
    <source>
        <dbReference type="Pfam" id="PF04389"/>
    </source>
</evidence>
<evidence type="ECO:0000256" key="6">
    <source>
        <dbReference type="ARBA" id="ARBA00014116"/>
    </source>
</evidence>
<keyword evidence="12" id="KW-0378">Hydrolase</keyword>
<comment type="subunit">
    <text evidence="20">Homodimer. The monomeric form is inactive while the homodimer is active.</text>
</comment>
<dbReference type="GO" id="GO:0005783">
    <property type="term" value="C:endoplasmic reticulum"/>
    <property type="evidence" value="ECO:0007669"/>
    <property type="project" value="UniProtKB-SubCell"/>
</dbReference>
<evidence type="ECO:0000256" key="7">
    <source>
        <dbReference type="ARBA" id="ARBA00022525"/>
    </source>
</evidence>
<protein>
    <recommendedName>
        <fullName evidence="6">Carboxypeptidase Q</fullName>
    </recommendedName>
    <alternativeName>
        <fullName evidence="21">Plasma glutamate carboxypeptidase</fullName>
    </alternativeName>
</protein>
<accession>A0A7E6F721</accession>
<evidence type="ECO:0000313" key="23">
    <source>
        <dbReference type="Proteomes" id="UP000515154"/>
    </source>
</evidence>
<dbReference type="GO" id="GO:0046872">
    <property type="term" value="F:metal ion binding"/>
    <property type="evidence" value="ECO:0007669"/>
    <property type="project" value="UniProtKB-KW"/>
</dbReference>
<dbReference type="Gene3D" id="3.40.630.10">
    <property type="entry name" value="Zn peptidases"/>
    <property type="match status" value="1"/>
</dbReference>
<evidence type="ECO:0000256" key="4">
    <source>
        <dbReference type="ARBA" id="ARBA00004613"/>
    </source>
</evidence>
<keyword evidence="10" id="KW-0479">Metal-binding</keyword>
<evidence type="ECO:0000256" key="21">
    <source>
        <dbReference type="ARBA" id="ARBA00033328"/>
    </source>
</evidence>
<dbReference type="InterPro" id="IPR007484">
    <property type="entry name" value="Peptidase_M28"/>
</dbReference>
<comment type="subcellular location">
    <subcellularLocation>
        <location evidence="1">Endoplasmic reticulum</location>
    </subcellularLocation>
    <subcellularLocation>
        <location evidence="3">Golgi apparatus</location>
    </subcellularLocation>
    <subcellularLocation>
        <location evidence="2">Lysosome</location>
    </subcellularLocation>
    <subcellularLocation>
        <location evidence="4">Secreted</location>
    </subcellularLocation>
</comment>
<evidence type="ECO:0000256" key="19">
    <source>
        <dbReference type="ARBA" id="ARBA00023228"/>
    </source>
</evidence>
<evidence type="ECO:0000256" key="15">
    <source>
        <dbReference type="ARBA" id="ARBA00023034"/>
    </source>
</evidence>
<keyword evidence="8 24" id="KW-0121">Carboxypeptidase</keyword>
<gene>
    <name evidence="24" type="primary">LOC115217076</name>
</gene>
<dbReference type="Proteomes" id="UP000515154">
    <property type="component" value="Linkage group LG11"/>
</dbReference>
<keyword evidence="14" id="KW-0862">Zinc</keyword>
<evidence type="ECO:0000256" key="2">
    <source>
        <dbReference type="ARBA" id="ARBA00004371"/>
    </source>
</evidence>
<evidence type="ECO:0000256" key="1">
    <source>
        <dbReference type="ARBA" id="ARBA00004240"/>
    </source>
</evidence>
<evidence type="ECO:0000256" key="10">
    <source>
        <dbReference type="ARBA" id="ARBA00022723"/>
    </source>
</evidence>
<evidence type="ECO:0000256" key="9">
    <source>
        <dbReference type="ARBA" id="ARBA00022670"/>
    </source>
</evidence>
<dbReference type="PANTHER" id="PTHR12053">
    <property type="entry name" value="PROTEASE FAMILY M28 PLASMA GLUTAMATE CARBOXYPEPTIDASE-RELATED"/>
    <property type="match status" value="1"/>
</dbReference>
<evidence type="ECO:0000256" key="11">
    <source>
        <dbReference type="ARBA" id="ARBA00022729"/>
    </source>
</evidence>
<keyword evidence="11" id="KW-0732">Signal</keyword>
<keyword evidence="23" id="KW-1185">Reference proteome</keyword>
<comment type="similarity">
    <text evidence="5">Belongs to the peptidase M28 family.</text>
</comment>
<evidence type="ECO:0000256" key="14">
    <source>
        <dbReference type="ARBA" id="ARBA00022833"/>
    </source>
</evidence>
<evidence type="ECO:0000313" key="24">
    <source>
        <dbReference type="RefSeq" id="XP_036363576.1"/>
    </source>
</evidence>
<dbReference type="RefSeq" id="XP_036363576.1">
    <property type="nucleotide sequence ID" value="XM_036507683.1"/>
</dbReference>
<organism evidence="23 24">
    <name type="scientific">Octopus sinensis</name>
    <name type="common">East Asian common octopus</name>
    <dbReference type="NCBI Taxonomy" id="2607531"/>
    <lineage>
        <taxon>Eukaryota</taxon>
        <taxon>Metazoa</taxon>
        <taxon>Spiralia</taxon>
        <taxon>Lophotrochozoa</taxon>
        <taxon>Mollusca</taxon>
        <taxon>Cephalopoda</taxon>
        <taxon>Coleoidea</taxon>
        <taxon>Octopodiformes</taxon>
        <taxon>Octopoda</taxon>
        <taxon>Incirrata</taxon>
        <taxon>Octopodidae</taxon>
        <taxon>Octopus</taxon>
    </lineage>
</organism>
<evidence type="ECO:0000256" key="18">
    <source>
        <dbReference type="ARBA" id="ARBA00023180"/>
    </source>
</evidence>
<name>A0A7E6F721_9MOLL</name>
<evidence type="ECO:0000256" key="17">
    <source>
        <dbReference type="ARBA" id="ARBA00023145"/>
    </source>
</evidence>
<keyword evidence="15" id="KW-0333">Golgi apparatus</keyword>
<evidence type="ECO:0000256" key="20">
    <source>
        <dbReference type="ARBA" id="ARBA00025833"/>
    </source>
</evidence>
<evidence type="ECO:0000256" key="16">
    <source>
        <dbReference type="ARBA" id="ARBA00023049"/>
    </source>
</evidence>
<evidence type="ECO:0000256" key="8">
    <source>
        <dbReference type="ARBA" id="ARBA00022645"/>
    </source>
</evidence>
<keyword evidence="13" id="KW-0256">Endoplasmic reticulum</keyword>
<dbReference type="Pfam" id="PF04389">
    <property type="entry name" value="Peptidase_M28"/>
    <property type="match status" value="1"/>
</dbReference>
<evidence type="ECO:0000256" key="3">
    <source>
        <dbReference type="ARBA" id="ARBA00004555"/>
    </source>
</evidence>
<keyword evidence="9" id="KW-0645">Protease</keyword>
<proteinExistence type="inferred from homology"/>
<evidence type="ECO:0000256" key="5">
    <source>
        <dbReference type="ARBA" id="ARBA00010918"/>
    </source>
</evidence>
<dbReference type="GO" id="GO:0005794">
    <property type="term" value="C:Golgi apparatus"/>
    <property type="evidence" value="ECO:0007669"/>
    <property type="project" value="UniProtKB-SubCell"/>
</dbReference>
<dbReference type="GO" id="GO:0004180">
    <property type="term" value="F:carboxypeptidase activity"/>
    <property type="evidence" value="ECO:0007669"/>
    <property type="project" value="UniProtKB-KW"/>
</dbReference>
<keyword evidence="16" id="KW-0482">Metalloprotease</keyword>
<dbReference type="InterPro" id="IPR039866">
    <property type="entry name" value="CPQ"/>
</dbReference>